<reference evidence="7 8" key="1">
    <citation type="submission" date="2018-08" db="EMBL/GenBank/DDBJ databases">
        <title>A genome reference for cultivated species of the human gut microbiota.</title>
        <authorList>
            <person name="Zou Y."/>
            <person name="Xue W."/>
            <person name="Luo G."/>
        </authorList>
    </citation>
    <scope>NUCLEOTIDE SEQUENCE [LARGE SCALE GENOMIC DNA]</scope>
    <source>
        <strain evidence="7 8">AF24-29</strain>
    </source>
</reference>
<evidence type="ECO:0000313" key="7">
    <source>
        <dbReference type="EMBL" id="RGR75924.1"/>
    </source>
</evidence>
<dbReference type="RefSeq" id="WP_117894020.1">
    <property type="nucleotide sequence ID" value="NZ_CABJCV010000003.1"/>
</dbReference>
<dbReference type="GO" id="GO:0005886">
    <property type="term" value="C:plasma membrane"/>
    <property type="evidence" value="ECO:0007669"/>
    <property type="project" value="UniProtKB-SubCell"/>
</dbReference>
<evidence type="ECO:0000256" key="3">
    <source>
        <dbReference type="ARBA" id="ARBA00022692"/>
    </source>
</evidence>
<feature type="transmembrane region" description="Helical" evidence="6">
    <location>
        <begin position="193"/>
        <end position="211"/>
    </location>
</feature>
<dbReference type="PANTHER" id="PTHR47089:SF1">
    <property type="entry name" value="GUANOSINE ABC TRANSPORTER PERMEASE PROTEIN NUPP"/>
    <property type="match status" value="1"/>
</dbReference>
<keyword evidence="2" id="KW-1003">Cell membrane</keyword>
<keyword evidence="8" id="KW-1185">Reference proteome</keyword>
<evidence type="ECO:0000256" key="4">
    <source>
        <dbReference type="ARBA" id="ARBA00022989"/>
    </source>
</evidence>
<dbReference type="GeneID" id="83014583"/>
<dbReference type="Proteomes" id="UP000284178">
    <property type="component" value="Unassembled WGS sequence"/>
</dbReference>
<feature type="transmembrane region" description="Helical" evidence="6">
    <location>
        <begin position="320"/>
        <end position="342"/>
    </location>
</feature>
<dbReference type="Pfam" id="PF02653">
    <property type="entry name" value="BPD_transp_2"/>
    <property type="match status" value="1"/>
</dbReference>
<keyword evidence="5 6" id="KW-0472">Membrane</keyword>
<dbReference type="PROSITE" id="PS51257">
    <property type="entry name" value="PROKAR_LIPOPROTEIN"/>
    <property type="match status" value="1"/>
</dbReference>
<feature type="transmembrane region" description="Helical" evidence="6">
    <location>
        <begin position="114"/>
        <end position="135"/>
    </location>
</feature>
<proteinExistence type="predicted"/>
<sequence>MSKLSNRLMKTSPIVISLVSFVLAILVSCVIMLLCGYDPIFAYSVIIEGSLGSVRSLTNTLIQATPLIFTGLAFMVGKKATLINLGVEGQMYTGAMVAALVGMTPLPLPGILHLLLALVCGVIGGGLAGALIGFLKVRFGSNEVITTTMTNFIIINFCDYLVNYPLKAEGAVAQTNKIVDGALLGKMIPGYQLTWAIVIAVLAALIVKFVLEKTRFGYEVRAVGLNMKAAETAGIKVGGVMMKAMLFSGALAGLCGAVHVTSVGKRFISGFSPGYGFSGISVAALASDSPLGIILAGIIFGALKTGAMYLNMMSQIPTEFVSVIQALVVIFVSAPLLIRALIGADRKPKKGGRSHAE</sequence>
<comment type="caution">
    <text evidence="7">The sequence shown here is derived from an EMBL/GenBank/DDBJ whole genome shotgun (WGS) entry which is preliminary data.</text>
</comment>
<feature type="transmembrane region" description="Helical" evidence="6">
    <location>
        <begin position="244"/>
        <end position="263"/>
    </location>
</feature>
<keyword evidence="3 6" id="KW-0812">Transmembrane</keyword>
<feature type="transmembrane region" description="Helical" evidence="6">
    <location>
        <begin position="89"/>
        <end position="108"/>
    </location>
</feature>
<feature type="transmembrane region" description="Helical" evidence="6">
    <location>
        <begin position="275"/>
        <end position="300"/>
    </location>
</feature>
<dbReference type="InterPro" id="IPR001851">
    <property type="entry name" value="ABC_transp_permease"/>
</dbReference>
<accession>A0A412G562</accession>
<dbReference type="GO" id="GO:0022857">
    <property type="term" value="F:transmembrane transporter activity"/>
    <property type="evidence" value="ECO:0007669"/>
    <property type="project" value="InterPro"/>
</dbReference>
<evidence type="ECO:0000256" key="6">
    <source>
        <dbReference type="SAM" id="Phobius"/>
    </source>
</evidence>
<evidence type="ECO:0000256" key="1">
    <source>
        <dbReference type="ARBA" id="ARBA00004651"/>
    </source>
</evidence>
<evidence type="ECO:0000313" key="8">
    <source>
        <dbReference type="Proteomes" id="UP000284178"/>
    </source>
</evidence>
<keyword evidence="4 6" id="KW-1133">Transmembrane helix</keyword>
<organism evidence="7 8">
    <name type="scientific">Holdemania filiformis</name>
    <dbReference type="NCBI Taxonomy" id="61171"/>
    <lineage>
        <taxon>Bacteria</taxon>
        <taxon>Bacillati</taxon>
        <taxon>Bacillota</taxon>
        <taxon>Erysipelotrichia</taxon>
        <taxon>Erysipelotrichales</taxon>
        <taxon>Erysipelotrichaceae</taxon>
        <taxon>Holdemania</taxon>
    </lineage>
</organism>
<comment type="subcellular location">
    <subcellularLocation>
        <location evidence="1">Cell membrane</location>
        <topology evidence="1">Multi-pass membrane protein</topology>
    </subcellularLocation>
</comment>
<name>A0A412G562_9FIRM</name>
<dbReference type="AlphaFoldDB" id="A0A412G562"/>
<dbReference type="EMBL" id="QRUP01000003">
    <property type="protein sequence ID" value="RGR75924.1"/>
    <property type="molecule type" value="Genomic_DNA"/>
</dbReference>
<protein>
    <submittedName>
        <fullName evidence="7">ABC transporter permease</fullName>
    </submittedName>
</protein>
<feature type="transmembrane region" description="Helical" evidence="6">
    <location>
        <begin position="60"/>
        <end position="77"/>
    </location>
</feature>
<gene>
    <name evidence="7" type="ORF">DWY25_04075</name>
</gene>
<dbReference type="PANTHER" id="PTHR47089">
    <property type="entry name" value="ABC TRANSPORTER, PERMEASE PROTEIN"/>
    <property type="match status" value="1"/>
</dbReference>
<dbReference type="CDD" id="cd06580">
    <property type="entry name" value="TM_PBP1_transp_TpRbsC_like"/>
    <property type="match status" value="1"/>
</dbReference>
<evidence type="ECO:0000256" key="5">
    <source>
        <dbReference type="ARBA" id="ARBA00023136"/>
    </source>
</evidence>
<evidence type="ECO:0000256" key="2">
    <source>
        <dbReference type="ARBA" id="ARBA00022475"/>
    </source>
</evidence>
<feature type="transmembrane region" description="Helical" evidence="6">
    <location>
        <begin position="12"/>
        <end position="40"/>
    </location>
</feature>